<reference evidence="2" key="1">
    <citation type="journal article" date="2022" name="Mol. Ecol. Resour.">
        <title>The genomes of chicory, endive, great burdock and yacon provide insights into Asteraceae palaeo-polyploidization history and plant inulin production.</title>
        <authorList>
            <person name="Fan W."/>
            <person name="Wang S."/>
            <person name="Wang H."/>
            <person name="Wang A."/>
            <person name="Jiang F."/>
            <person name="Liu H."/>
            <person name="Zhao H."/>
            <person name="Xu D."/>
            <person name="Zhang Y."/>
        </authorList>
    </citation>
    <scope>NUCLEOTIDE SEQUENCE [LARGE SCALE GENOMIC DNA]</scope>
    <source>
        <strain evidence="2">cv. Punajuju</strain>
    </source>
</reference>
<accession>A0ACB9GJ67</accession>
<organism evidence="1 2">
    <name type="scientific">Cichorium intybus</name>
    <name type="common">Chicory</name>
    <dbReference type="NCBI Taxonomy" id="13427"/>
    <lineage>
        <taxon>Eukaryota</taxon>
        <taxon>Viridiplantae</taxon>
        <taxon>Streptophyta</taxon>
        <taxon>Embryophyta</taxon>
        <taxon>Tracheophyta</taxon>
        <taxon>Spermatophyta</taxon>
        <taxon>Magnoliopsida</taxon>
        <taxon>eudicotyledons</taxon>
        <taxon>Gunneridae</taxon>
        <taxon>Pentapetalae</taxon>
        <taxon>asterids</taxon>
        <taxon>campanulids</taxon>
        <taxon>Asterales</taxon>
        <taxon>Asteraceae</taxon>
        <taxon>Cichorioideae</taxon>
        <taxon>Cichorieae</taxon>
        <taxon>Cichoriinae</taxon>
        <taxon>Cichorium</taxon>
    </lineage>
</organism>
<name>A0ACB9GJ67_CICIN</name>
<dbReference type="EMBL" id="CM042010">
    <property type="protein sequence ID" value="KAI3783093.1"/>
    <property type="molecule type" value="Genomic_DNA"/>
</dbReference>
<sequence>MPSDHQGLHRATVATLATCLSPSERFQIFKLAAPIFIMMISKVAFYSLLAYFATSMGTQTIAVVEGDPLSQAAQSFIYGGKRSLSKARMLLKSLVIIGASCGLILGAAGTIVPWLCPQIFSRAPQVRRCTKFYFHISLLCLTTSTHSLEGTLLAGHDLRFISFSMSTMFSLGALLLMFLSNSGYGLPGCWWTLALVQRSRFTAWVWYLKLGYL</sequence>
<reference evidence="1 2" key="2">
    <citation type="journal article" date="2022" name="Mol. Ecol. Resour.">
        <title>The genomes of chicory, endive, great burdock and yacon provide insights into Asteraceae paleo-polyploidization history and plant inulin production.</title>
        <authorList>
            <person name="Fan W."/>
            <person name="Wang S."/>
            <person name="Wang H."/>
            <person name="Wang A."/>
            <person name="Jiang F."/>
            <person name="Liu H."/>
            <person name="Zhao H."/>
            <person name="Xu D."/>
            <person name="Zhang Y."/>
        </authorList>
    </citation>
    <scope>NUCLEOTIDE SEQUENCE [LARGE SCALE GENOMIC DNA]</scope>
    <source>
        <strain evidence="2">cv. Punajuju</strain>
        <tissue evidence="1">Leaves</tissue>
    </source>
</reference>
<gene>
    <name evidence="1" type="ORF">L2E82_13155</name>
</gene>
<keyword evidence="2" id="KW-1185">Reference proteome</keyword>
<evidence type="ECO:0000313" key="1">
    <source>
        <dbReference type="EMBL" id="KAI3783093.1"/>
    </source>
</evidence>
<proteinExistence type="predicted"/>
<dbReference type="Proteomes" id="UP001055811">
    <property type="component" value="Linkage Group LG02"/>
</dbReference>
<evidence type="ECO:0000313" key="2">
    <source>
        <dbReference type="Proteomes" id="UP001055811"/>
    </source>
</evidence>
<comment type="caution">
    <text evidence="1">The sequence shown here is derived from an EMBL/GenBank/DDBJ whole genome shotgun (WGS) entry which is preliminary data.</text>
</comment>
<protein>
    <submittedName>
        <fullName evidence="1">Uncharacterized protein</fullName>
    </submittedName>
</protein>